<reference evidence="3" key="1">
    <citation type="submission" date="2023-03" db="EMBL/GenBank/DDBJ databases">
        <title>Andean soil-derived lignocellulolytic bacterial consortium as a source of novel taxa and putative plastic-active enzymes.</title>
        <authorList>
            <person name="Diaz-Garcia L."/>
            <person name="Chuvochina M."/>
            <person name="Feuerriegel G."/>
            <person name="Bunk B."/>
            <person name="Sproer C."/>
            <person name="Streit W.R."/>
            <person name="Rodriguez L.M."/>
            <person name="Overmann J."/>
            <person name="Jimenez D.J."/>
        </authorList>
    </citation>
    <scope>NUCLEOTIDE SEQUENCE</scope>
    <source>
        <strain evidence="3">MAG 7</strain>
    </source>
</reference>
<dbReference type="EMBL" id="CP119311">
    <property type="protein sequence ID" value="WEK33677.1"/>
    <property type="molecule type" value="Genomic_DNA"/>
</dbReference>
<dbReference type="InterPro" id="IPR019196">
    <property type="entry name" value="ABC_transp_unknown"/>
</dbReference>
<dbReference type="AlphaFoldDB" id="A0AAJ5WQ37"/>
<feature type="transmembrane region" description="Helical" evidence="1">
    <location>
        <begin position="184"/>
        <end position="204"/>
    </location>
</feature>
<feature type="transmembrane region" description="Helical" evidence="1">
    <location>
        <begin position="153"/>
        <end position="172"/>
    </location>
</feature>
<keyword evidence="1" id="KW-0472">Membrane</keyword>
<dbReference type="PANTHER" id="PTHR43471">
    <property type="entry name" value="ABC TRANSPORTER PERMEASE"/>
    <property type="match status" value="1"/>
</dbReference>
<organism evidence="3 4">
    <name type="scientific">Candidatus Pseudobacter hemicellulosilyticus</name>
    <dbReference type="NCBI Taxonomy" id="3121375"/>
    <lineage>
        <taxon>Bacteria</taxon>
        <taxon>Pseudomonadati</taxon>
        <taxon>Bacteroidota</taxon>
        <taxon>Chitinophagia</taxon>
        <taxon>Chitinophagales</taxon>
        <taxon>Chitinophagaceae</taxon>
        <taxon>Pseudobacter</taxon>
    </lineage>
</organism>
<evidence type="ECO:0000313" key="3">
    <source>
        <dbReference type="EMBL" id="WEK33677.1"/>
    </source>
</evidence>
<feature type="transmembrane region" description="Helical" evidence="1">
    <location>
        <begin position="116"/>
        <end position="141"/>
    </location>
</feature>
<name>A0AAJ5WQ37_9BACT</name>
<sequence>MQLIFKIARTELKNLFYSPVAWFITIVFFVVCATAYTTPLSWLIDRQSMGTRNDPNFQFLGFPMTTMIFYGYGGLFTRVLQNLYLFIPLLTMSLISREMNSGTIKMLYSSPVKTSYIVLGKYLAITVFSGIFTAIVAIFVISGHFHVENIESGVLLSSLLGLFLLMSAYAAIGIFMSSLTTYQIISAIATFTLIFVLGNIGGLWQDYDFVRDLTYFLSISGRTSKMLRGLVTTKDIIYFVVIVAMFVSFTILKLKGTRESKPWYLKVVRYLGVIIVCLAIGYISSRPRFVGYFDLTSNKSNTLHPNTQELIKKLGDEPLEITLYTNLLDGSMENGLPRARNRYLDRMWENYLRFKPNISFRYVYYYDMPEKSPMLRRFPGKNIHEIAYEFGRGHKVDTVGFLPPAKIRKQFDPEEAEYNLTMMVTYKGKTKILRTYPDTDRWPDEMNVSALLKQFVTDTIPKILYATGNLERSIHKFGEREFLAHTINTKNRGALVNIGFECDTINLHSQAIPAGIAALVVADPKVDLTPAIQQKIQQYIEAGGNALFLGEPGKQHVLNPVLAHTGTQLSNGTLVQVTTHEMPHMLRPFVTLNMSRLADETNLVKIRRNNGKDTAQFLMPGSAEVVMTDSSRFSAKSLLTTFPGQVWLKAGKLVTDSAAPVFNAAEGDLQKDSYTVATALTRKVGQKEQRIVVAGDADFGSSSRGGGGEVLRACYSWLDNNQYPVYSLREQTKDRKLTISEGGVKAAEIIYVWIIPALLLTGGTVLLIRRRRK</sequence>
<feature type="transmembrane region" description="Helical" evidence="1">
    <location>
        <begin position="236"/>
        <end position="255"/>
    </location>
</feature>
<keyword evidence="1" id="KW-1133">Transmembrane helix</keyword>
<evidence type="ECO:0000259" key="2">
    <source>
        <dbReference type="Pfam" id="PF09822"/>
    </source>
</evidence>
<dbReference type="GO" id="GO:0140359">
    <property type="term" value="F:ABC-type transporter activity"/>
    <property type="evidence" value="ECO:0007669"/>
    <property type="project" value="InterPro"/>
</dbReference>
<feature type="transmembrane region" description="Helical" evidence="1">
    <location>
        <begin position="20"/>
        <end position="44"/>
    </location>
</feature>
<feature type="transmembrane region" description="Helical" evidence="1">
    <location>
        <begin position="267"/>
        <end position="285"/>
    </location>
</feature>
<evidence type="ECO:0000313" key="4">
    <source>
        <dbReference type="Proteomes" id="UP001220610"/>
    </source>
</evidence>
<evidence type="ECO:0000256" key="1">
    <source>
        <dbReference type="SAM" id="Phobius"/>
    </source>
</evidence>
<feature type="domain" description="ABC-type uncharacterised transport system" evidence="2">
    <location>
        <begin position="500"/>
        <end position="703"/>
    </location>
</feature>
<dbReference type="Proteomes" id="UP001220610">
    <property type="component" value="Chromosome"/>
</dbReference>
<gene>
    <name evidence="3" type="ORF">P0Y53_14385</name>
</gene>
<feature type="transmembrane region" description="Helical" evidence="1">
    <location>
        <begin position="750"/>
        <end position="768"/>
    </location>
</feature>
<dbReference type="Pfam" id="PF09822">
    <property type="entry name" value="ABC_transp_aux"/>
    <property type="match status" value="1"/>
</dbReference>
<feature type="transmembrane region" description="Helical" evidence="1">
    <location>
        <begin position="56"/>
        <end position="73"/>
    </location>
</feature>
<keyword evidence="1" id="KW-0812">Transmembrane</keyword>
<dbReference type="Pfam" id="PF12679">
    <property type="entry name" value="ABC2_membrane_2"/>
    <property type="match status" value="1"/>
</dbReference>
<proteinExistence type="predicted"/>
<accession>A0AAJ5WQ37</accession>
<dbReference type="GO" id="GO:0005886">
    <property type="term" value="C:plasma membrane"/>
    <property type="evidence" value="ECO:0007669"/>
    <property type="project" value="UniProtKB-SubCell"/>
</dbReference>
<protein>
    <submittedName>
        <fullName evidence="3">Gldg family protein</fullName>
    </submittedName>
</protein>